<gene>
    <name evidence="2" type="ORF">EPUS_05416</name>
</gene>
<dbReference type="GeneID" id="19240368"/>
<name>U1HLI6_ENDPU</name>
<dbReference type="Proteomes" id="UP000019373">
    <property type="component" value="Unassembled WGS sequence"/>
</dbReference>
<feature type="region of interest" description="Disordered" evidence="1">
    <location>
        <begin position="1"/>
        <end position="26"/>
    </location>
</feature>
<dbReference type="HOGENOM" id="CLU_2427031_0_0_1"/>
<keyword evidence="3" id="KW-1185">Reference proteome</keyword>
<evidence type="ECO:0000256" key="1">
    <source>
        <dbReference type="SAM" id="MobiDB-lite"/>
    </source>
</evidence>
<feature type="compositionally biased region" description="Basic and acidic residues" evidence="1">
    <location>
        <begin position="8"/>
        <end position="19"/>
    </location>
</feature>
<reference evidence="3" key="1">
    <citation type="journal article" date="2014" name="BMC Genomics">
        <title>Genome characteristics reveal the impact of lichenization on lichen-forming fungus Endocarpon pusillum Hedwig (Verrucariales, Ascomycota).</title>
        <authorList>
            <person name="Wang Y.-Y."/>
            <person name="Liu B."/>
            <person name="Zhang X.-Y."/>
            <person name="Zhou Q.-M."/>
            <person name="Zhang T."/>
            <person name="Li H."/>
            <person name="Yu Y.-F."/>
            <person name="Zhang X.-L."/>
            <person name="Hao X.-Y."/>
            <person name="Wang M."/>
            <person name="Wang L."/>
            <person name="Wei J.-C."/>
        </authorList>
    </citation>
    <scope>NUCLEOTIDE SEQUENCE [LARGE SCALE GENOMIC DNA]</scope>
    <source>
        <strain evidence="3">Z07020 / HMAS-L-300199</strain>
    </source>
</reference>
<dbReference type="EMBL" id="KE721375">
    <property type="protein sequence ID" value="ERF69874.1"/>
    <property type="molecule type" value="Genomic_DNA"/>
</dbReference>
<accession>U1HLI6</accession>
<evidence type="ECO:0000313" key="3">
    <source>
        <dbReference type="Proteomes" id="UP000019373"/>
    </source>
</evidence>
<protein>
    <submittedName>
        <fullName evidence="2">Uncharacterized protein</fullName>
    </submittedName>
</protein>
<sequence>MEAPAPLEPDRPTTPEHRSITRKKPQALIPRKEPLFEVGKSLWKKNSVGVFDILVTVDKVINEGNHNTYIVVDSSGVKWEHPVGEKDLRPA</sequence>
<dbReference type="AlphaFoldDB" id="U1HLI6"/>
<proteinExistence type="predicted"/>
<evidence type="ECO:0000313" key="2">
    <source>
        <dbReference type="EMBL" id="ERF69874.1"/>
    </source>
</evidence>
<organism evidence="2 3">
    <name type="scientific">Endocarpon pusillum (strain Z07020 / HMAS-L-300199)</name>
    <name type="common">Lichen-forming fungus</name>
    <dbReference type="NCBI Taxonomy" id="1263415"/>
    <lineage>
        <taxon>Eukaryota</taxon>
        <taxon>Fungi</taxon>
        <taxon>Dikarya</taxon>
        <taxon>Ascomycota</taxon>
        <taxon>Pezizomycotina</taxon>
        <taxon>Eurotiomycetes</taxon>
        <taxon>Chaetothyriomycetidae</taxon>
        <taxon>Verrucariales</taxon>
        <taxon>Verrucariaceae</taxon>
        <taxon>Endocarpon</taxon>
    </lineage>
</organism>
<dbReference type="RefSeq" id="XP_007804477.1">
    <property type="nucleotide sequence ID" value="XM_007806286.1"/>
</dbReference>